<dbReference type="InterPro" id="IPR038781">
    <property type="entry name" value="C365.16-ike"/>
</dbReference>
<dbReference type="OrthoDB" id="275936at2759"/>
<comment type="caution">
    <text evidence="1">The sequence shown here is derived from an EMBL/GenBank/DDBJ whole genome shotgun (WGS) entry which is preliminary data.</text>
</comment>
<dbReference type="PANTHER" id="PTHR37845:SF1">
    <property type="entry name" value="SEQUENCE ORPHAN"/>
    <property type="match status" value="1"/>
</dbReference>
<evidence type="ECO:0000313" key="2">
    <source>
        <dbReference type="Proteomes" id="UP000243579"/>
    </source>
</evidence>
<evidence type="ECO:0000313" key="1">
    <source>
        <dbReference type="EMBL" id="OQR82934.1"/>
    </source>
</evidence>
<reference evidence="1 2" key="1">
    <citation type="journal article" date="2014" name="Genome Biol. Evol.">
        <title>The secreted proteins of Achlya hypogyna and Thraustotheca clavata identify the ancestral oomycete secretome and reveal gene acquisitions by horizontal gene transfer.</title>
        <authorList>
            <person name="Misner I."/>
            <person name="Blouin N."/>
            <person name="Leonard G."/>
            <person name="Richards T.A."/>
            <person name="Lane C.E."/>
        </authorList>
    </citation>
    <scope>NUCLEOTIDE SEQUENCE [LARGE SCALE GENOMIC DNA]</scope>
    <source>
        <strain evidence="1 2">ATCC 48635</strain>
    </source>
</reference>
<protein>
    <recommendedName>
        <fullName evidence="3">Mitochondrial Carrier (MC) Family</fullName>
    </recommendedName>
</protein>
<keyword evidence="2" id="KW-1185">Reference proteome</keyword>
<accession>A0A1V9YB50</accession>
<dbReference type="PANTHER" id="PTHR37845">
    <property type="entry name" value="SEQUENCE ORPHAN"/>
    <property type="match status" value="1"/>
</dbReference>
<evidence type="ECO:0008006" key="3">
    <source>
        <dbReference type="Google" id="ProtNLM"/>
    </source>
</evidence>
<sequence length="268" mass="28663">MPSSTAAPVTAATSSTASSAATLATKLGIDLASAGIASFFVAPFITTVDRAIIENAAGARPLKQALKEITMDCIRNPLSFIRRKEFLLIYGVYTATYVSANAVDTVCETIEVDSKAPKFLSTTAVNMGACIIKDREFTRMFGVIAPTKFPLASMGLFAIRDSLTVGASFIAPPILAAKFQEIGQTPGMANTLAQLTCPMLVQFVSTPLHLLALDLYNHKSSKASERASFISREYIKSTSARVARVVPAFGFGGIGNKYFRDTLRTNLL</sequence>
<organism evidence="1 2">
    <name type="scientific">Achlya hypogyna</name>
    <name type="common">Oomycete</name>
    <name type="synonym">Protoachlya hypogyna</name>
    <dbReference type="NCBI Taxonomy" id="1202772"/>
    <lineage>
        <taxon>Eukaryota</taxon>
        <taxon>Sar</taxon>
        <taxon>Stramenopiles</taxon>
        <taxon>Oomycota</taxon>
        <taxon>Saprolegniomycetes</taxon>
        <taxon>Saprolegniales</taxon>
        <taxon>Achlyaceae</taxon>
        <taxon>Achlya</taxon>
    </lineage>
</organism>
<name>A0A1V9YB50_ACHHY</name>
<dbReference type="STRING" id="1202772.A0A1V9YB50"/>
<gene>
    <name evidence="1" type="ORF">ACHHYP_15310</name>
</gene>
<dbReference type="EMBL" id="JNBR01002408">
    <property type="protein sequence ID" value="OQR82934.1"/>
    <property type="molecule type" value="Genomic_DNA"/>
</dbReference>
<dbReference type="AlphaFoldDB" id="A0A1V9YB50"/>
<dbReference type="Proteomes" id="UP000243579">
    <property type="component" value="Unassembled WGS sequence"/>
</dbReference>
<dbReference type="GO" id="GO:0005739">
    <property type="term" value="C:mitochondrion"/>
    <property type="evidence" value="ECO:0007669"/>
    <property type="project" value="TreeGrafter"/>
</dbReference>
<proteinExistence type="predicted"/>